<gene>
    <name evidence="6" type="ORF">BDY21DRAFT_369326</name>
</gene>
<keyword evidence="7" id="KW-1185">Reference proteome</keyword>
<proteinExistence type="inferred from homology"/>
<evidence type="ECO:0000259" key="5">
    <source>
        <dbReference type="Pfam" id="PF01975"/>
    </source>
</evidence>
<evidence type="ECO:0000256" key="2">
    <source>
        <dbReference type="ARBA" id="ARBA00022723"/>
    </source>
</evidence>
<dbReference type="Gene3D" id="3.40.1210.10">
    <property type="entry name" value="Survival protein SurE-like phosphatase/nucleotidase"/>
    <property type="match status" value="1"/>
</dbReference>
<keyword evidence="2" id="KW-0479">Metal-binding</keyword>
<accession>A0A6A6P8N1</accession>
<dbReference type="Proteomes" id="UP000799766">
    <property type="component" value="Unassembled WGS sequence"/>
</dbReference>
<dbReference type="GO" id="GO:0046872">
    <property type="term" value="F:metal ion binding"/>
    <property type="evidence" value="ECO:0007669"/>
    <property type="project" value="UniProtKB-KW"/>
</dbReference>
<protein>
    <submittedName>
        <fullName evidence="6">5'/3'-nucleotidase sure</fullName>
    </submittedName>
</protein>
<keyword evidence="3" id="KW-0378">Hydrolase</keyword>
<reference evidence="6" key="1">
    <citation type="journal article" date="2020" name="Stud. Mycol.">
        <title>101 Dothideomycetes genomes: a test case for predicting lifestyles and emergence of pathogens.</title>
        <authorList>
            <person name="Haridas S."/>
            <person name="Albert R."/>
            <person name="Binder M."/>
            <person name="Bloem J."/>
            <person name="Labutti K."/>
            <person name="Salamov A."/>
            <person name="Andreopoulos B."/>
            <person name="Baker S."/>
            <person name="Barry K."/>
            <person name="Bills G."/>
            <person name="Bluhm B."/>
            <person name="Cannon C."/>
            <person name="Castanera R."/>
            <person name="Culley D."/>
            <person name="Daum C."/>
            <person name="Ezra D."/>
            <person name="Gonzalez J."/>
            <person name="Henrissat B."/>
            <person name="Kuo A."/>
            <person name="Liang C."/>
            <person name="Lipzen A."/>
            <person name="Lutzoni F."/>
            <person name="Magnuson J."/>
            <person name="Mondo S."/>
            <person name="Nolan M."/>
            <person name="Ohm R."/>
            <person name="Pangilinan J."/>
            <person name="Park H.-J."/>
            <person name="Ramirez L."/>
            <person name="Alfaro M."/>
            <person name="Sun H."/>
            <person name="Tritt A."/>
            <person name="Yoshinaga Y."/>
            <person name="Zwiers L.-H."/>
            <person name="Turgeon B."/>
            <person name="Goodwin S."/>
            <person name="Spatafora J."/>
            <person name="Crous P."/>
            <person name="Grigoriev I."/>
        </authorList>
    </citation>
    <scope>NUCLEOTIDE SEQUENCE</scope>
    <source>
        <strain evidence="6">ATCC 16933</strain>
    </source>
</reference>
<dbReference type="SUPFAM" id="SSF64167">
    <property type="entry name" value="SurE-like"/>
    <property type="match status" value="1"/>
</dbReference>
<dbReference type="EMBL" id="MU001673">
    <property type="protein sequence ID" value="KAF2460274.1"/>
    <property type="molecule type" value="Genomic_DNA"/>
</dbReference>
<dbReference type="Pfam" id="PF01975">
    <property type="entry name" value="SurE"/>
    <property type="match status" value="1"/>
</dbReference>
<dbReference type="AlphaFoldDB" id="A0A6A6P8N1"/>
<dbReference type="GO" id="GO:0008252">
    <property type="term" value="F:nucleotidase activity"/>
    <property type="evidence" value="ECO:0007669"/>
    <property type="project" value="InterPro"/>
</dbReference>
<dbReference type="InterPro" id="IPR002828">
    <property type="entry name" value="SurE-like_Pase/nucleotidase"/>
</dbReference>
<sequence>MNIIQSNDDGWAEINIRTLFDTFEDSGANVVLSAPAENKSGSGSLDFPPTEREEPCQFDSCPAASPPVTEPAARLNYVNSFPVTSIKHGIDDVAPNYMSNPGTAIAVTGPNVGSNLNVAVFVSGTVGAATFAAHERGIAAIAFSGASGDPTPFDAPETPLYSRIYADLAVNLTETMHAASAPYLPEDTYLNVNFPEVTESRCNDAAQFEFVLTRIFPRVSIVMPEDVETCGSTTLPTETSVVNNDDGCYVSVSVGNAGSKADASPEEQAQVLDVLQGLLSCVS</sequence>
<dbReference type="InterPro" id="IPR036523">
    <property type="entry name" value="SurE-like_sf"/>
</dbReference>
<dbReference type="InterPro" id="IPR030048">
    <property type="entry name" value="SurE"/>
</dbReference>
<evidence type="ECO:0000313" key="7">
    <source>
        <dbReference type="Proteomes" id="UP000799766"/>
    </source>
</evidence>
<feature type="domain" description="Survival protein SurE-like phosphatase/nucleotidase" evidence="5">
    <location>
        <begin position="3"/>
        <end position="204"/>
    </location>
</feature>
<evidence type="ECO:0000256" key="3">
    <source>
        <dbReference type="ARBA" id="ARBA00022801"/>
    </source>
</evidence>
<evidence type="ECO:0000256" key="4">
    <source>
        <dbReference type="SAM" id="MobiDB-lite"/>
    </source>
</evidence>
<comment type="similarity">
    <text evidence="1">Belongs to the SurE nucleotidase family.</text>
</comment>
<dbReference type="PANTHER" id="PTHR30457:SF0">
    <property type="entry name" value="PHOSPHATASE, PUTATIVE (AFU_ORTHOLOGUE AFUA_4G01070)-RELATED"/>
    <property type="match status" value="1"/>
</dbReference>
<evidence type="ECO:0000256" key="1">
    <source>
        <dbReference type="ARBA" id="ARBA00011062"/>
    </source>
</evidence>
<dbReference type="OrthoDB" id="4018688at2759"/>
<name>A0A6A6P8N1_9PEZI</name>
<dbReference type="PANTHER" id="PTHR30457">
    <property type="entry name" value="5'-NUCLEOTIDASE SURE"/>
    <property type="match status" value="1"/>
</dbReference>
<evidence type="ECO:0000313" key="6">
    <source>
        <dbReference type="EMBL" id="KAF2460274.1"/>
    </source>
</evidence>
<feature type="region of interest" description="Disordered" evidence="4">
    <location>
        <begin position="34"/>
        <end position="65"/>
    </location>
</feature>
<organism evidence="6 7">
    <name type="scientific">Lineolata rhizophorae</name>
    <dbReference type="NCBI Taxonomy" id="578093"/>
    <lineage>
        <taxon>Eukaryota</taxon>
        <taxon>Fungi</taxon>
        <taxon>Dikarya</taxon>
        <taxon>Ascomycota</taxon>
        <taxon>Pezizomycotina</taxon>
        <taxon>Dothideomycetes</taxon>
        <taxon>Dothideomycetes incertae sedis</taxon>
        <taxon>Lineolatales</taxon>
        <taxon>Lineolataceae</taxon>
        <taxon>Lineolata</taxon>
    </lineage>
</organism>